<evidence type="ECO:0000259" key="1">
    <source>
        <dbReference type="Pfam" id="PF13577"/>
    </source>
</evidence>
<dbReference type="EMBL" id="JAAXPC010000017">
    <property type="protein sequence ID" value="NKY04315.1"/>
    <property type="molecule type" value="Genomic_DNA"/>
</dbReference>
<reference evidence="2 3" key="1">
    <citation type="submission" date="2020-04" db="EMBL/GenBank/DDBJ databases">
        <title>MicrobeNet Type strains.</title>
        <authorList>
            <person name="Nicholson A.C."/>
        </authorList>
    </citation>
    <scope>NUCLEOTIDE SEQUENCE [LARGE SCALE GENOMIC DNA]</scope>
    <source>
        <strain evidence="2 3">ATCC BAA-14</strain>
    </source>
</reference>
<sequence length="143" mass="16188">MDAQRVADTLEIQHLLTGYARAVDTRDWERYRSLFTADATIDYRSSPFGIVGSVDEVVEWLEAGLSALPMTMHYVMNIDATISGDTATVTAQFYNPMQIPGFDELSTCGGYYHHTMVRTADGWRSRGMREEILWFVNSPVPQQ</sequence>
<protein>
    <submittedName>
        <fullName evidence="2">Nuclear transport factor 2 family protein</fullName>
    </submittedName>
</protein>
<dbReference type="Proteomes" id="UP000563898">
    <property type="component" value="Unassembled WGS sequence"/>
</dbReference>
<comment type="caution">
    <text evidence="2">The sequence shown here is derived from an EMBL/GenBank/DDBJ whole genome shotgun (WGS) entry which is preliminary data.</text>
</comment>
<evidence type="ECO:0000313" key="3">
    <source>
        <dbReference type="Proteomes" id="UP000563898"/>
    </source>
</evidence>
<dbReference type="RefSeq" id="WP_006369954.1">
    <property type="nucleotide sequence ID" value="NZ_CP073075.1"/>
</dbReference>
<organism evidence="2 3">
    <name type="scientific">Gordonia polyisoprenivorans</name>
    <dbReference type="NCBI Taxonomy" id="84595"/>
    <lineage>
        <taxon>Bacteria</taxon>
        <taxon>Bacillati</taxon>
        <taxon>Actinomycetota</taxon>
        <taxon>Actinomycetes</taxon>
        <taxon>Mycobacteriales</taxon>
        <taxon>Gordoniaceae</taxon>
        <taxon>Gordonia</taxon>
    </lineage>
</organism>
<dbReference type="Gene3D" id="3.10.450.50">
    <property type="match status" value="1"/>
</dbReference>
<dbReference type="AlphaFoldDB" id="A0A846WRZ9"/>
<dbReference type="SUPFAM" id="SSF54427">
    <property type="entry name" value="NTF2-like"/>
    <property type="match status" value="1"/>
</dbReference>
<evidence type="ECO:0000313" key="2">
    <source>
        <dbReference type="EMBL" id="NKY04315.1"/>
    </source>
</evidence>
<gene>
    <name evidence="2" type="ORF">HGA05_22365</name>
</gene>
<proteinExistence type="predicted"/>
<dbReference type="InterPro" id="IPR037401">
    <property type="entry name" value="SnoaL-like"/>
</dbReference>
<feature type="domain" description="SnoaL-like" evidence="1">
    <location>
        <begin position="4"/>
        <end position="127"/>
    </location>
</feature>
<dbReference type="Pfam" id="PF13577">
    <property type="entry name" value="SnoaL_4"/>
    <property type="match status" value="1"/>
</dbReference>
<accession>A0A846WRZ9</accession>
<name>A0A846WRZ9_9ACTN</name>
<dbReference type="InterPro" id="IPR032710">
    <property type="entry name" value="NTF2-like_dom_sf"/>
</dbReference>